<reference evidence="10" key="1">
    <citation type="submission" date="2021-06" db="EMBL/GenBank/DDBJ databases">
        <authorList>
            <person name="Kallberg Y."/>
            <person name="Tangrot J."/>
            <person name="Rosling A."/>
        </authorList>
    </citation>
    <scope>NUCLEOTIDE SEQUENCE</scope>
    <source>
        <strain evidence="10">BR232B</strain>
    </source>
</reference>
<evidence type="ECO:0000259" key="9">
    <source>
        <dbReference type="SMART" id="SM01032"/>
    </source>
</evidence>
<dbReference type="InterPro" id="IPR004583">
    <property type="entry name" value="DNA_repair_Rad4"/>
</dbReference>
<feature type="region of interest" description="Disordered" evidence="6">
    <location>
        <begin position="821"/>
        <end position="914"/>
    </location>
</feature>
<feature type="compositionally biased region" description="Basic and acidic residues" evidence="6">
    <location>
        <begin position="305"/>
        <end position="326"/>
    </location>
</feature>
<dbReference type="InterPro" id="IPR042488">
    <property type="entry name" value="Rad4_BHD3_sf"/>
</dbReference>
<evidence type="ECO:0000256" key="6">
    <source>
        <dbReference type="SAM" id="MobiDB-lite"/>
    </source>
</evidence>
<organism evidence="10 11">
    <name type="scientific">Paraglomus brasilianum</name>
    <dbReference type="NCBI Taxonomy" id="144538"/>
    <lineage>
        <taxon>Eukaryota</taxon>
        <taxon>Fungi</taxon>
        <taxon>Fungi incertae sedis</taxon>
        <taxon>Mucoromycota</taxon>
        <taxon>Glomeromycotina</taxon>
        <taxon>Glomeromycetes</taxon>
        <taxon>Paraglomerales</taxon>
        <taxon>Paraglomeraceae</taxon>
        <taxon>Paraglomus</taxon>
    </lineage>
</organism>
<evidence type="ECO:0000256" key="4">
    <source>
        <dbReference type="ARBA" id="ARBA00023204"/>
    </source>
</evidence>
<dbReference type="Pfam" id="PF03835">
    <property type="entry name" value="Rad4"/>
    <property type="match status" value="1"/>
</dbReference>
<dbReference type="Gene3D" id="3.30.60.290">
    <property type="entry name" value="Rad4, beta-hairpin domain BHD2"/>
    <property type="match status" value="1"/>
</dbReference>
<dbReference type="OrthoDB" id="300780at2759"/>
<name>A0A9N8W9R5_9GLOM</name>
<feature type="region of interest" description="Disordered" evidence="6">
    <location>
        <begin position="1"/>
        <end position="31"/>
    </location>
</feature>
<feature type="compositionally biased region" description="Basic and acidic residues" evidence="6">
    <location>
        <begin position="365"/>
        <end position="387"/>
    </location>
</feature>
<accession>A0A9N8W9R5</accession>
<feature type="region of interest" description="Disordered" evidence="6">
    <location>
        <begin position="296"/>
        <end position="450"/>
    </location>
</feature>
<feature type="compositionally biased region" description="Basic and acidic residues" evidence="6">
    <location>
        <begin position="70"/>
        <end position="83"/>
    </location>
</feature>
<dbReference type="GO" id="GO:0005737">
    <property type="term" value="C:cytoplasm"/>
    <property type="evidence" value="ECO:0007669"/>
    <property type="project" value="TreeGrafter"/>
</dbReference>
<dbReference type="InterPro" id="IPR018326">
    <property type="entry name" value="Rad4_beta-hairpin_dom1"/>
</dbReference>
<dbReference type="GO" id="GO:0071942">
    <property type="term" value="C:XPC complex"/>
    <property type="evidence" value="ECO:0007669"/>
    <property type="project" value="TreeGrafter"/>
</dbReference>
<feature type="compositionally biased region" description="Basic residues" evidence="6">
    <location>
        <begin position="388"/>
        <end position="398"/>
    </location>
</feature>
<feature type="compositionally biased region" description="Acidic residues" evidence="6">
    <location>
        <begin position="883"/>
        <end position="899"/>
    </location>
</feature>
<dbReference type="FunFam" id="3.30.70.2460:FF:000001">
    <property type="entry name" value="DNA repair protein Rad4 family"/>
    <property type="match status" value="1"/>
</dbReference>
<dbReference type="AlphaFoldDB" id="A0A9N8W9R5"/>
<dbReference type="PANTHER" id="PTHR12135:SF0">
    <property type="entry name" value="DNA REPAIR PROTEIN COMPLEMENTING XP-C CELLS"/>
    <property type="match status" value="1"/>
</dbReference>
<feature type="domain" description="Rad4 beta-hairpin" evidence="9">
    <location>
        <begin position="705"/>
        <end position="779"/>
    </location>
</feature>
<dbReference type="Gene3D" id="3.30.70.2460">
    <property type="entry name" value="Rad4, beta-hairpin domain BHD3"/>
    <property type="match status" value="1"/>
</dbReference>
<dbReference type="EMBL" id="CAJVPI010000112">
    <property type="protein sequence ID" value="CAG8482257.1"/>
    <property type="molecule type" value="Genomic_DNA"/>
</dbReference>
<protein>
    <submittedName>
        <fullName evidence="10">6497_t:CDS:1</fullName>
    </submittedName>
</protein>
<feature type="compositionally biased region" description="Polar residues" evidence="6">
    <location>
        <begin position="860"/>
        <end position="880"/>
    </location>
</feature>
<evidence type="ECO:0000259" key="7">
    <source>
        <dbReference type="SMART" id="SM01030"/>
    </source>
</evidence>
<dbReference type="Gene3D" id="3.90.260.10">
    <property type="entry name" value="Transglutaminase-like"/>
    <property type="match status" value="1"/>
</dbReference>
<dbReference type="InterPro" id="IPR018327">
    <property type="entry name" value="BHD_2"/>
</dbReference>
<keyword evidence="5" id="KW-0539">Nucleus</keyword>
<dbReference type="GO" id="GO:0006298">
    <property type="term" value="P:mismatch repair"/>
    <property type="evidence" value="ECO:0007669"/>
    <property type="project" value="TreeGrafter"/>
</dbReference>
<dbReference type="Pfam" id="PF10403">
    <property type="entry name" value="BHD_1"/>
    <property type="match status" value="1"/>
</dbReference>
<evidence type="ECO:0000256" key="5">
    <source>
        <dbReference type="ARBA" id="ARBA00023242"/>
    </source>
</evidence>
<keyword evidence="3" id="KW-0227">DNA damage</keyword>
<evidence type="ECO:0000256" key="1">
    <source>
        <dbReference type="ARBA" id="ARBA00004123"/>
    </source>
</evidence>
<proteinExistence type="inferred from homology"/>
<dbReference type="Pfam" id="PF10404">
    <property type="entry name" value="BHD_2"/>
    <property type="match status" value="1"/>
</dbReference>
<gene>
    <name evidence="10" type="ORF">PBRASI_LOCUS1649</name>
</gene>
<dbReference type="SUPFAM" id="SSF54001">
    <property type="entry name" value="Cysteine proteinases"/>
    <property type="match status" value="1"/>
</dbReference>
<dbReference type="GO" id="GO:0000111">
    <property type="term" value="C:nucleotide-excision repair factor 2 complex"/>
    <property type="evidence" value="ECO:0007669"/>
    <property type="project" value="TreeGrafter"/>
</dbReference>
<evidence type="ECO:0000313" key="10">
    <source>
        <dbReference type="EMBL" id="CAG8482257.1"/>
    </source>
</evidence>
<evidence type="ECO:0000259" key="8">
    <source>
        <dbReference type="SMART" id="SM01031"/>
    </source>
</evidence>
<dbReference type="Proteomes" id="UP000789739">
    <property type="component" value="Unassembled WGS sequence"/>
</dbReference>
<evidence type="ECO:0000256" key="3">
    <source>
        <dbReference type="ARBA" id="ARBA00022763"/>
    </source>
</evidence>
<evidence type="ECO:0000256" key="2">
    <source>
        <dbReference type="ARBA" id="ARBA00009525"/>
    </source>
</evidence>
<dbReference type="InterPro" id="IPR018328">
    <property type="entry name" value="Rad4_beta-hairpin_dom3"/>
</dbReference>
<dbReference type="Pfam" id="PF10405">
    <property type="entry name" value="BHD_3"/>
    <property type="match status" value="1"/>
</dbReference>
<feature type="domain" description="Rad4 beta-hairpin" evidence="7">
    <location>
        <begin position="585"/>
        <end position="636"/>
    </location>
</feature>
<feature type="region of interest" description="Disordered" evidence="6">
    <location>
        <begin position="58"/>
        <end position="93"/>
    </location>
</feature>
<sequence>MKRKTSGTKSRPARNASIVKKRNEDVRSKEVDNKEIILHADGTKSILEHVSFDLKRKDKGVSAKVHHPKAVREDGQEEDRGPMDSDNSDDWEEVDIPRKQSEPIIDKAIEITFEMPKIQIRARGITKADRSVRIEIHKTHLLCLLANLRYRNLWCSHELCQALIYSLLRQDLAYQIERITKEKSKVSEKQLIPALLKLCSWWKKFFNVTKLGVRSWCYTELNDGHPEDASDSVDSMTAFCDCLTDRRGSRDTSTQLFTTILRSLGLDARLVCSLQPLSFTFAKKAKATQSLRKIKHVNTEEGTNEENRSGIKQDVNEFENTEEKPKIRSLGKRPREVESNEDTQASNEDDSDDVFQPIRLRRSSRLSDKNKSKTSDHTVDSDEDKPLRLGRHAKKKTQKAIMEESDEDFQPFPSGSKVSANRKAEEEDYVSGSFSQVDETDDKYSSPQQTVGRPLKITRRTSVGRDKQISDLPPVLWCEVYSPVEKRWICVDPIRGKVNEPEAMEPAACRNENILAYVVAIDEDQYVKDVTRRYALQFGARTRKLRLSPTKEGYDWWHETLSLYSRPYEREHDKIEDAELQSAAASEAMPNSIGAFNNHPLYALERQLKKYEYIHPKEPVIGEYRGIPVYPRANVRQLHTAELWLREGRTVKEGEQPLKHVKSRAMTISKRRIQLMKDDGPLEVALYGEWQTEVYRAKPIINGIVPKNHYGNIDMFKPSMCPPGGVHIEINGIGKIAKRLSIDYALAVVGFDFQSRRCVPLINGIVVAQEHEKTLLEAWVEYAAHIEATSNAKREKEVLGKWRKLVIGLRIRSRLKAVYGEQGNNDEESDEGMKPASDEVLEDGERELASGSEMTDDGGSKSSDINNSDEQTPNVMQTITSSSEEEGESDMLSSSDDEPVVGNANTTDYMDVDT</sequence>
<feature type="compositionally biased region" description="Basic and acidic residues" evidence="6">
    <location>
        <begin position="21"/>
        <end position="31"/>
    </location>
</feature>
<dbReference type="GO" id="GO:0003697">
    <property type="term" value="F:single-stranded DNA binding"/>
    <property type="evidence" value="ECO:0007669"/>
    <property type="project" value="TreeGrafter"/>
</dbReference>
<dbReference type="GO" id="GO:0006289">
    <property type="term" value="P:nucleotide-excision repair"/>
    <property type="evidence" value="ECO:0007669"/>
    <property type="project" value="InterPro"/>
</dbReference>
<dbReference type="SMART" id="SM01031">
    <property type="entry name" value="BHD_2"/>
    <property type="match status" value="1"/>
</dbReference>
<keyword evidence="11" id="KW-1185">Reference proteome</keyword>
<keyword evidence="4" id="KW-0234">DNA repair</keyword>
<dbReference type="InterPro" id="IPR036985">
    <property type="entry name" value="Transglutaminase-like_sf"/>
</dbReference>
<comment type="subcellular location">
    <subcellularLocation>
        <location evidence="1">Nucleus</location>
    </subcellularLocation>
</comment>
<dbReference type="GO" id="GO:0003684">
    <property type="term" value="F:damaged DNA binding"/>
    <property type="evidence" value="ECO:0007669"/>
    <property type="project" value="InterPro"/>
</dbReference>
<dbReference type="Gene3D" id="2.20.20.110">
    <property type="entry name" value="Rad4, beta-hairpin domain BHD1"/>
    <property type="match status" value="1"/>
</dbReference>
<comment type="caution">
    <text evidence="10">The sequence shown here is derived from an EMBL/GenBank/DDBJ whole genome shotgun (WGS) entry which is preliminary data.</text>
</comment>
<dbReference type="SMART" id="SM01032">
    <property type="entry name" value="BHD_3"/>
    <property type="match status" value="1"/>
</dbReference>
<evidence type="ECO:0000313" key="11">
    <source>
        <dbReference type="Proteomes" id="UP000789739"/>
    </source>
</evidence>
<dbReference type="SMART" id="SM01030">
    <property type="entry name" value="BHD_1"/>
    <property type="match status" value="1"/>
</dbReference>
<dbReference type="InterPro" id="IPR018325">
    <property type="entry name" value="Rad4/PNGase_transGLS-fold"/>
</dbReference>
<feature type="domain" description="Rad4 beta-hairpin" evidence="8">
    <location>
        <begin position="638"/>
        <end position="698"/>
    </location>
</feature>
<comment type="similarity">
    <text evidence="2">Belongs to the XPC family.</text>
</comment>
<dbReference type="PANTHER" id="PTHR12135">
    <property type="entry name" value="DNA REPAIR PROTEIN XP-C / RAD4"/>
    <property type="match status" value="1"/>
</dbReference>
<dbReference type="InterPro" id="IPR038765">
    <property type="entry name" value="Papain-like_cys_pep_sf"/>
</dbReference>